<evidence type="ECO:0000256" key="5">
    <source>
        <dbReference type="PIRNR" id="PIRNR038471"/>
    </source>
</evidence>
<name>A0A8S8X8J3_9PROT</name>
<gene>
    <name evidence="9" type="ORF">TMPK1_24450</name>
</gene>
<keyword evidence="3 5" id="KW-0133">Cell shape</keyword>
<sequence>MTAIALMVMGKLDATLAERVRARAGDVIAPVLAFVSEPISSANDWLEEGTHLFALVRENARLREENMRLRQWQDSALKLEAENASLRSLLAYKPDPAVQTRTARVVGDQAGQYVRSVLVMAGTKDGIAKGQAAMTGAGLVGRATDVGFWSSRILLLTDLNSNIPVIIEESRERAIVSGDNSDFPRLIFVAQDARIVPGQRVVTSGHDGIFPVGLPVGIVRSVNGNDIRIAPLADLSRLELLQLIDTSMSSLTPETAPALPPVAPAPGTVPRKARGRS</sequence>
<dbReference type="InterPro" id="IPR007221">
    <property type="entry name" value="MreC"/>
</dbReference>
<dbReference type="PANTHER" id="PTHR34138:SF1">
    <property type="entry name" value="CELL SHAPE-DETERMINING PROTEIN MREC"/>
    <property type="match status" value="1"/>
</dbReference>
<feature type="domain" description="Rod shape-determining protein MreC beta-barrel core" evidence="8">
    <location>
        <begin position="105"/>
        <end position="244"/>
    </location>
</feature>
<protein>
    <recommendedName>
        <fullName evidence="2 5">Cell shape-determining protein MreC</fullName>
    </recommendedName>
    <alternativeName>
        <fullName evidence="4 5">Cell shape protein MreC</fullName>
    </alternativeName>
</protein>
<dbReference type="InterPro" id="IPR042175">
    <property type="entry name" value="Cell/Rod_MreC_2"/>
</dbReference>
<keyword evidence="10" id="KW-1185">Reference proteome</keyword>
<dbReference type="GO" id="GO:0008360">
    <property type="term" value="P:regulation of cell shape"/>
    <property type="evidence" value="ECO:0007669"/>
    <property type="project" value="UniProtKB-KW"/>
</dbReference>
<evidence type="ECO:0000256" key="1">
    <source>
        <dbReference type="ARBA" id="ARBA00009369"/>
    </source>
</evidence>
<dbReference type="EMBL" id="BOPV01000001">
    <property type="protein sequence ID" value="GIL40208.1"/>
    <property type="molecule type" value="Genomic_DNA"/>
</dbReference>
<organism evidence="9 10">
    <name type="scientific">Roseiterribacter gracilis</name>
    <dbReference type="NCBI Taxonomy" id="2812848"/>
    <lineage>
        <taxon>Bacteria</taxon>
        <taxon>Pseudomonadati</taxon>
        <taxon>Pseudomonadota</taxon>
        <taxon>Alphaproteobacteria</taxon>
        <taxon>Rhodospirillales</taxon>
        <taxon>Roseiterribacteraceae</taxon>
        <taxon>Roseiterribacter</taxon>
    </lineage>
</organism>
<feature type="region of interest" description="Disordered" evidence="7">
    <location>
        <begin position="252"/>
        <end position="277"/>
    </location>
</feature>
<feature type="coiled-coil region" evidence="6">
    <location>
        <begin position="62"/>
        <end position="89"/>
    </location>
</feature>
<accession>A0A8S8X8J3</accession>
<keyword evidence="6" id="KW-0175">Coiled coil</keyword>
<dbReference type="Gene3D" id="2.40.10.340">
    <property type="entry name" value="Rod shape-determining protein MreC, domain 1"/>
    <property type="match status" value="1"/>
</dbReference>
<dbReference type="InterPro" id="IPR042177">
    <property type="entry name" value="Cell/Rod_1"/>
</dbReference>
<dbReference type="Pfam" id="PF04085">
    <property type="entry name" value="MreC"/>
    <property type="match status" value="1"/>
</dbReference>
<evidence type="ECO:0000256" key="4">
    <source>
        <dbReference type="ARBA" id="ARBA00032089"/>
    </source>
</evidence>
<evidence type="ECO:0000256" key="3">
    <source>
        <dbReference type="ARBA" id="ARBA00022960"/>
    </source>
</evidence>
<dbReference type="PANTHER" id="PTHR34138">
    <property type="entry name" value="CELL SHAPE-DETERMINING PROTEIN MREC"/>
    <property type="match status" value="1"/>
</dbReference>
<dbReference type="GO" id="GO:0005886">
    <property type="term" value="C:plasma membrane"/>
    <property type="evidence" value="ECO:0007669"/>
    <property type="project" value="TreeGrafter"/>
</dbReference>
<comment type="caution">
    <text evidence="9">The sequence shown here is derived from an EMBL/GenBank/DDBJ whole genome shotgun (WGS) entry which is preliminary data.</text>
</comment>
<evidence type="ECO:0000256" key="7">
    <source>
        <dbReference type="SAM" id="MobiDB-lite"/>
    </source>
</evidence>
<dbReference type="NCBIfam" id="TIGR00219">
    <property type="entry name" value="mreC"/>
    <property type="match status" value="1"/>
</dbReference>
<reference evidence="9" key="1">
    <citation type="submission" date="2021-02" db="EMBL/GenBank/DDBJ databases">
        <title>Genome sequence of Rhodospirillales sp. strain TMPK1 isolated from soil.</title>
        <authorList>
            <person name="Nakai R."/>
            <person name="Kusada H."/>
            <person name="Tamaki H."/>
        </authorList>
    </citation>
    <scope>NUCLEOTIDE SEQUENCE</scope>
    <source>
        <strain evidence="9">TMPK1</strain>
    </source>
</reference>
<dbReference type="Proteomes" id="UP000681075">
    <property type="component" value="Unassembled WGS sequence"/>
</dbReference>
<evidence type="ECO:0000259" key="8">
    <source>
        <dbReference type="Pfam" id="PF04085"/>
    </source>
</evidence>
<dbReference type="Gene3D" id="2.40.10.350">
    <property type="entry name" value="Rod shape-determining protein MreC, domain 2"/>
    <property type="match status" value="1"/>
</dbReference>
<evidence type="ECO:0000256" key="2">
    <source>
        <dbReference type="ARBA" id="ARBA00013855"/>
    </source>
</evidence>
<evidence type="ECO:0000313" key="9">
    <source>
        <dbReference type="EMBL" id="GIL40208.1"/>
    </source>
</evidence>
<proteinExistence type="inferred from homology"/>
<dbReference type="InterPro" id="IPR055342">
    <property type="entry name" value="MreC_beta-barrel_core"/>
</dbReference>
<dbReference type="AlphaFoldDB" id="A0A8S8X8J3"/>
<dbReference type="PIRSF" id="PIRSF038471">
    <property type="entry name" value="MreC"/>
    <property type="match status" value="1"/>
</dbReference>
<comment type="similarity">
    <text evidence="1 5">Belongs to the MreC family.</text>
</comment>
<evidence type="ECO:0000313" key="10">
    <source>
        <dbReference type="Proteomes" id="UP000681075"/>
    </source>
</evidence>
<comment type="function">
    <text evidence="5">Involved in formation and maintenance of cell shape.</text>
</comment>
<evidence type="ECO:0000256" key="6">
    <source>
        <dbReference type="SAM" id="Coils"/>
    </source>
</evidence>